<dbReference type="SUPFAM" id="SSF50965">
    <property type="entry name" value="Galactose oxidase, central domain"/>
    <property type="match status" value="1"/>
</dbReference>
<dbReference type="InterPro" id="IPR011043">
    <property type="entry name" value="Gal_Oxase/kelch_b-propeller"/>
</dbReference>
<keyword evidence="3" id="KW-1185">Reference proteome</keyword>
<feature type="chain" id="PRO_5045484028" description="Galactose oxidase" evidence="1">
    <location>
        <begin position="23"/>
        <end position="558"/>
    </location>
</feature>
<sequence>MLRLANIYQVLFLCMLFNMVGCSDSTSGEFGSFTTSTPDTEQNSLTVKSILIQNNSSENAHILYFNLESEANHSQYELSFSFTSGDQFPDSCFIGHNASVILASDGNCFLYIKSDAGVDVGEYSLAELVLSDGDGNRVNYQLTAQNVLYVGGSFTYLNQGTDINLANWDGSEWQQLGDFGTDSSESCNGTGNDLGLIYSLVLNDTTGNLFAAGCMTEVDNTLVNYIAQWNGEAWRSLKSELPYEVRSLVWDPNNEALFVAGGSNALVNEASINNAAETKEAVAESSTEDSAFGYLYQWQHAVWVNIGSLSNSPINAQVTSLALDENNHNLYFGGKFTGYIHERQANRIAMWSIDDQAWSVLGTGVDDTVNGLFFNAYTDTLFVGGFFYPGIITWDSTLATWVEVGVACRVGSPPCDGDSDSSDNANVVGYLAMDEYNMFIGGNFTSVADESDLSTEIAAEGLAQFNTAGDSWSAIANSPPVESGFVKPLIYVENNNILYAAGSFTITENVDSPIYNIGKWDISSSEWQPLSTTEAGLDGEIETMVMVSKQASPELVEE</sequence>
<comment type="caution">
    <text evidence="2">The sequence shown here is derived from an EMBL/GenBank/DDBJ whole genome shotgun (WGS) entry which is preliminary data.</text>
</comment>
<accession>A0ABT0LIU2</accession>
<evidence type="ECO:0008006" key="4">
    <source>
        <dbReference type="Google" id="ProtNLM"/>
    </source>
</evidence>
<dbReference type="RefSeq" id="WP_248943053.1">
    <property type="nucleotide sequence ID" value="NZ_JAKIKS010000181.1"/>
</dbReference>
<evidence type="ECO:0000256" key="1">
    <source>
        <dbReference type="SAM" id="SignalP"/>
    </source>
</evidence>
<proteinExistence type="predicted"/>
<reference evidence="2 3" key="1">
    <citation type="submission" date="2022-01" db="EMBL/GenBank/DDBJ databases">
        <title>Whole genome-based taxonomy of the Shewanellaceae.</title>
        <authorList>
            <person name="Martin-Rodriguez A.J."/>
        </authorList>
    </citation>
    <scope>NUCLEOTIDE SEQUENCE [LARGE SCALE GENOMIC DNA]</scope>
    <source>
        <strain evidence="2 3">DSM 17177</strain>
    </source>
</reference>
<protein>
    <recommendedName>
        <fullName evidence="4">Galactose oxidase</fullName>
    </recommendedName>
</protein>
<dbReference type="EMBL" id="JAKIKS010000181">
    <property type="protein sequence ID" value="MCL1127613.1"/>
    <property type="molecule type" value="Genomic_DNA"/>
</dbReference>
<evidence type="ECO:0000313" key="2">
    <source>
        <dbReference type="EMBL" id="MCL1127613.1"/>
    </source>
</evidence>
<dbReference type="Proteomes" id="UP001203423">
    <property type="component" value="Unassembled WGS sequence"/>
</dbReference>
<organism evidence="2 3">
    <name type="scientific">Shewanella surugensis</name>
    <dbReference type="NCBI Taxonomy" id="212020"/>
    <lineage>
        <taxon>Bacteria</taxon>
        <taxon>Pseudomonadati</taxon>
        <taxon>Pseudomonadota</taxon>
        <taxon>Gammaproteobacteria</taxon>
        <taxon>Alteromonadales</taxon>
        <taxon>Shewanellaceae</taxon>
        <taxon>Shewanella</taxon>
    </lineage>
</organism>
<dbReference type="SUPFAM" id="SSF75011">
    <property type="entry name" value="3-carboxy-cis,cis-mucoante lactonizing enzyme"/>
    <property type="match status" value="1"/>
</dbReference>
<name>A0ABT0LIU2_9GAMM</name>
<evidence type="ECO:0000313" key="3">
    <source>
        <dbReference type="Proteomes" id="UP001203423"/>
    </source>
</evidence>
<gene>
    <name evidence="2" type="ORF">L2764_24855</name>
</gene>
<feature type="signal peptide" evidence="1">
    <location>
        <begin position="1"/>
        <end position="22"/>
    </location>
</feature>
<keyword evidence="1" id="KW-0732">Signal</keyword>